<evidence type="ECO:0000256" key="2">
    <source>
        <dbReference type="ARBA" id="ARBA00005551"/>
    </source>
</evidence>
<evidence type="ECO:0000256" key="4">
    <source>
        <dbReference type="ARBA" id="ARBA00022449"/>
    </source>
</evidence>
<evidence type="ECO:0000313" key="13">
    <source>
        <dbReference type="EMBL" id="MEE3850344.1"/>
    </source>
</evidence>
<keyword evidence="6 11" id="KW-1133">Transmembrane helix</keyword>
<keyword evidence="7" id="KW-0915">Sodium</keyword>
<evidence type="ECO:0000256" key="10">
    <source>
        <dbReference type="ARBA" id="ARBA00023201"/>
    </source>
</evidence>
<comment type="subcellular location">
    <subcellularLocation>
        <location evidence="1">Membrane</location>
        <topology evidence="1">Multi-pass membrane protein</topology>
    </subcellularLocation>
</comment>
<feature type="transmembrane region" description="Helical" evidence="11">
    <location>
        <begin position="32"/>
        <end position="52"/>
    </location>
</feature>
<dbReference type="Gene3D" id="1.20.1530.20">
    <property type="match status" value="1"/>
</dbReference>
<comment type="caution">
    <text evidence="13">The sequence shown here is derived from an EMBL/GenBank/DDBJ whole genome shotgun (WGS) entry which is preliminary data.</text>
</comment>
<proteinExistence type="inferred from homology"/>
<keyword evidence="5 11" id="KW-0812">Transmembrane</keyword>
<evidence type="ECO:0000259" key="12">
    <source>
        <dbReference type="Pfam" id="PF00999"/>
    </source>
</evidence>
<keyword evidence="14" id="KW-1185">Reference proteome</keyword>
<dbReference type="InterPro" id="IPR038770">
    <property type="entry name" value="Na+/solute_symporter_sf"/>
</dbReference>
<dbReference type="RefSeq" id="WP_330432005.1">
    <property type="nucleotide sequence ID" value="NZ_JAZDUF010000002.1"/>
</dbReference>
<keyword evidence="9 11" id="KW-0472">Membrane</keyword>
<keyword evidence="10" id="KW-0739">Sodium transport</keyword>
<accession>A0ABU7MB56</accession>
<evidence type="ECO:0000256" key="7">
    <source>
        <dbReference type="ARBA" id="ARBA00023053"/>
    </source>
</evidence>
<reference evidence="13 14" key="1">
    <citation type="submission" date="2024-01" db="EMBL/GenBank/DDBJ databases">
        <title>Draft genome sequence of Gordonia sp. LSe1-13.</title>
        <authorList>
            <person name="Suphannarot A."/>
            <person name="Mingma R."/>
        </authorList>
    </citation>
    <scope>NUCLEOTIDE SEQUENCE [LARGE SCALE GENOMIC DNA]</scope>
    <source>
        <strain evidence="13 14">LSe1-13</strain>
    </source>
</reference>
<comment type="similarity">
    <text evidence="2">Belongs to the monovalent cation:proton antiporter 2 (CPA2) transporter (TC 2.A.37) family.</text>
</comment>
<evidence type="ECO:0000256" key="9">
    <source>
        <dbReference type="ARBA" id="ARBA00023136"/>
    </source>
</evidence>
<keyword evidence="3" id="KW-0813">Transport</keyword>
<feature type="transmembrane region" description="Helical" evidence="11">
    <location>
        <begin position="371"/>
        <end position="395"/>
    </location>
</feature>
<feature type="transmembrane region" description="Helical" evidence="11">
    <location>
        <begin position="238"/>
        <end position="266"/>
    </location>
</feature>
<feature type="transmembrane region" description="Helical" evidence="11">
    <location>
        <begin position="278"/>
        <end position="296"/>
    </location>
</feature>
<feature type="transmembrane region" description="Helical" evidence="11">
    <location>
        <begin position="132"/>
        <end position="153"/>
    </location>
</feature>
<evidence type="ECO:0000256" key="8">
    <source>
        <dbReference type="ARBA" id="ARBA00023065"/>
    </source>
</evidence>
<dbReference type="InterPro" id="IPR006153">
    <property type="entry name" value="Cation/H_exchanger_TM"/>
</dbReference>
<dbReference type="Proteomes" id="UP001347146">
    <property type="component" value="Unassembled WGS sequence"/>
</dbReference>
<dbReference type="PANTHER" id="PTHR43562:SF3">
    <property type="entry name" value="SODIUM ION_PROTON EXCHANGER (EUROFUNG)"/>
    <property type="match status" value="1"/>
</dbReference>
<name>A0ABU7MB56_9ACTN</name>
<dbReference type="PANTHER" id="PTHR43562">
    <property type="entry name" value="NAPA-TYPE SODIUM/HYDROGEN ANTIPORTER"/>
    <property type="match status" value="1"/>
</dbReference>
<feature type="transmembrane region" description="Helical" evidence="11">
    <location>
        <begin position="308"/>
        <end position="329"/>
    </location>
</feature>
<evidence type="ECO:0000256" key="6">
    <source>
        <dbReference type="ARBA" id="ARBA00022989"/>
    </source>
</evidence>
<dbReference type="EMBL" id="JAZDUF010000002">
    <property type="protein sequence ID" value="MEE3850344.1"/>
    <property type="molecule type" value="Genomic_DNA"/>
</dbReference>
<evidence type="ECO:0000313" key="14">
    <source>
        <dbReference type="Proteomes" id="UP001347146"/>
    </source>
</evidence>
<evidence type="ECO:0000256" key="5">
    <source>
        <dbReference type="ARBA" id="ARBA00022692"/>
    </source>
</evidence>
<feature type="transmembrane region" description="Helical" evidence="11">
    <location>
        <begin position="199"/>
        <end position="218"/>
    </location>
</feature>
<dbReference type="Pfam" id="PF00999">
    <property type="entry name" value="Na_H_Exchanger"/>
    <property type="match status" value="1"/>
</dbReference>
<gene>
    <name evidence="13" type="ORF">VZC37_08360</name>
</gene>
<organism evidence="13 14">
    <name type="scientific">Gordonia sesuvii</name>
    <dbReference type="NCBI Taxonomy" id="3116777"/>
    <lineage>
        <taxon>Bacteria</taxon>
        <taxon>Bacillati</taxon>
        <taxon>Actinomycetota</taxon>
        <taxon>Actinomycetes</taxon>
        <taxon>Mycobacteriales</taxon>
        <taxon>Gordoniaceae</taxon>
        <taxon>Gordonia</taxon>
    </lineage>
</organism>
<keyword evidence="4" id="KW-0050">Antiport</keyword>
<evidence type="ECO:0000256" key="1">
    <source>
        <dbReference type="ARBA" id="ARBA00004141"/>
    </source>
</evidence>
<feature type="domain" description="Cation/H+ exchanger transmembrane" evidence="12">
    <location>
        <begin position="11"/>
        <end position="395"/>
    </location>
</feature>
<feature type="transmembrane region" description="Helical" evidence="11">
    <location>
        <begin position="101"/>
        <end position="120"/>
    </location>
</feature>
<evidence type="ECO:0000256" key="3">
    <source>
        <dbReference type="ARBA" id="ARBA00022448"/>
    </source>
</evidence>
<keyword evidence="8" id="KW-0406">Ion transport</keyword>
<feature type="transmembrane region" description="Helical" evidence="11">
    <location>
        <begin position="341"/>
        <end position="365"/>
    </location>
</feature>
<feature type="transmembrane region" description="Helical" evidence="11">
    <location>
        <begin position="64"/>
        <end position="81"/>
    </location>
</feature>
<evidence type="ECO:0000256" key="11">
    <source>
        <dbReference type="SAM" id="Phobius"/>
    </source>
</evidence>
<sequence length="418" mass="42622">MMFAQLAVILAAALVAGMIARRVGLPAMVGELTVGVLLGPSVLGWMLPGVFADLFPDDGEPSELVNGIGQLGVLLLVGLAATELDTAVLRRRITVVSSVSLWSFAIPLGGGIALGFAVPSTFHGTGSSATEFALLLGATMSLSAIPVIAKILTDLGLMRQQMGQITLAAGTINDIGAWLLLAAVSAMTTVGLRGWQLPVTVLGLAAVITGALVLRPWVHRALDRLESSAHDGHVTAVVVVIIAAGAALTEALHLEAVLGAFFAGILVGRRDATTSAPLRTVTAAVLAPVFLATAGLHLDLRVLGEPEVVALTSAVLVVAVVTKVLGGYVGARLARIGRWEALAYGSGLNARGVVGIIVATVGLELGVFTDAVYMVVVLVAVVTSIMAGPMVVAAVRRAGAESADTPVESITAERTVVD</sequence>
<protein>
    <submittedName>
        <fullName evidence="13">Cation:proton antiporter</fullName>
    </submittedName>
</protein>